<dbReference type="OrthoDB" id="410104at2759"/>
<name>A0A016WVW0_9BILA</name>
<dbReference type="Proteomes" id="UP000024635">
    <property type="component" value="Unassembled WGS sequence"/>
</dbReference>
<dbReference type="PANTHER" id="PTHR19446">
    <property type="entry name" value="REVERSE TRANSCRIPTASES"/>
    <property type="match status" value="1"/>
</dbReference>
<accession>A0A016WVW0</accession>
<evidence type="ECO:0000313" key="1">
    <source>
        <dbReference type="EMBL" id="EYC43143.1"/>
    </source>
</evidence>
<dbReference type="EMBL" id="JARK01000102">
    <property type="protein sequence ID" value="EYC43143.1"/>
    <property type="molecule type" value="Genomic_DNA"/>
</dbReference>
<sequence>MFKSSRWFALFIWTRNGEHHGELLHCSLQVGFGSNCSSEPRRRGLANPDVGSAPGKCVGKAPGVDGITAELLQSCGPTLYTALARRFSLYLAKCEVPAAWKHSSTILLFKKGDKEDLENYRPITLLPVLYKISTRSIMTRIRRTLDEAQPVEQTGFRRKLSTLDHMITSCRLIEVARE</sequence>
<keyword evidence="2" id="KW-1185">Reference proteome</keyword>
<protein>
    <recommendedName>
        <fullName evidence="3">Reverse transcriptase domain-containing protein</fullName>
    </recommendedName>
</protein>
<gene>
    <name evidence="1" type="primary">Acey_s0502.g2631</name>
    <name evidence="1" type="ORF">Y032_0502g2631</name>
</gene>
<reference evidence="2" key="1">
    <citation type="journal article" date="2015" name="Nat. Genet.">
        <title>The genome and transcriptome of the zoonotic hookworm Ancylostoma ceylanicum identify infection-specific gene families.</title>
        <authorList>
            <person name="Schwarz E.M."/>
            <person name="Hu Y."/>
            <person name="Antoshechkin I."/>
            <person name="Miller M.M."/>
            <person name="Sternberg P.W."/>
            <person name="Aroian R.V."/>
        </authorList>
    </citation>
    <scope>NUCLEOTIDE SEQUENCE</scope>
    <source>
        <strain evidence="2">HY135</strain>
    </source>
</reference>
<evidence type="ECO:0000313" key="2">
    <source>
        <dbReference type="Proteomes" id="UP000024635"/>
    </source>
</evidence>
<dbReference type="AlphaFoldDB" id="A0A016WVW0"/>
<comment type="caution">
    <text evidence="1">The sequence shown here is derived from an EMBL/GenBank/DDBJ whole genome shotgun (WGS) entry which is preliminary data.</text>
</comment>
<organism evidence="1 2">
    <name type="scientific">Ancylostoma ceylanicum</name>
    <dbReference type="NCBI Taxonomy" id="53326"/>
    <lineage>
        <taxon>Eukaryota</taxon>
        <taxon>Metazoa</taxon>
        <taxon>Ecdysozoa</taxon>
        <taxon>Nematoda</taxon>
        <taxon>Chromadorea</taxon>
        <taxon>Rhabditida</taxon>
        <taxon>Rhabditina</taxon>
        <taxon>Rhabditomorpha</taxon>
        <taxon>Strongyloidea</taxon>
        <taxon>Ancylostomatidae</taxon>
        <taxon>Ancylostomatinae</taxon>
        <taxon>Ancylostoma</taxon>
    </lineage>
</organism>
<evidence type="ECO:0008006" key="3">
    <source>
        <dbReference type="Google" id="ProtNLM"/>
    </source>
</evidence>
<proteinExistence type="predicted"/>